<evidence type="ECO:0000313" key="2">
    <source>
        <dbReference type="Proteomes" id="UP000485058"/>
    </source>
</evidence>
<reference evidence="1 2" key="1">
    <citation type="submission" date="2020-02" db="EMBL/GenBank/DDBJ databases">
        <title>Draft genome sequence of Haematococcus lacustris strain NIES-144.</title>
        <authorList>
            <person name="Morimoto D."/>
            <person name="Nakagawa S."/>
            <person name="Yoshida T."/>
            <person name="Sawayama S."/>
        </authorList>
    </citation>
    <scope>NUCLEOTIDE SEQUENCE [LARGE SCALE GENOMIC DNA]</scope>
    <source>
        <strain evidence="1 2">NIES-144</strain>
    </source>
</reference>
<dbReference type="EMBL" id="BLLF01000786">
    <property type="protein sequence ID" value="GFH14940.1"/>
    <property type="molecule type" value="Genomic_DNA"/>
</dbReference>
<accession>A0A699YZF0</accession>
<dbReference type="AlphaFoldDB" id="A0A699YZF0"/>
<sequence length="63" mass="6519">MASLTVQLAQMALNKVDHDGVCNPLASHRSQPCEEASGGCNPSAALPIDLHDGLQASMDSTVD</sequence>
<gene>
    <name evidence="1" type="ORF">HaLaN_11082</name>
</gene>
<feature type="non-terminal residue" evidence="1">
    <location>
        <position position="1"/>
    </location>
</feature>
<evidence type="ECO:0000313" key="1">
    <source>
        <dbReference type="EMBL" id="GFH14940.1"/>
    </source>
</evidence>
<dbReference type="Proteomes" id="UP000485058">
    <property type="component" value="Unassembled WGS sequence"/>
</dbReference>
<protein>
    <submittedName>
        <fullName evidence="1">Uncharacterized protein</fullName>
    </submittedName>
</protein>
<feature type="non-terminal residue" evidence="1">
    <location>
        <position position="63"/>
    </location>
</feature>
<keyword evidence="2" id="KW-1185">Reference proteome</keyword>
<comment type="caution">
    <text evidence="1">The sequence shown here is derived from an EMBL/GenBank/DDBJ whole genome shotgun (WGS) entry which is preliminary data.</text>
</comment>
<proteinExistence type="predicted"/>
<name>A0A699YZF0_HAELA</name>
<organism evidence="1 2">
    <name type="scientific">Haematococcus lacustris</name>
    <name type="common">Green alga</name>
    <name type="synonym">Haematococcus pluvialis</name>
    <dbReference type="NCBI Taxonomy" id="44745"/>
    <lineage>
        <taxon>Eukaryota</taxon>
        <taxon>Viridiplantae</taxon>
        <taxon>Chlorophyta</taxon>
        <taxon>core chlorophytes</taxon>
        <taxon>Chlorophyceae</taxon>
        <taxon>CS clade</taxon>
        <taxon>Chlamydomonadales</taxon>
        <taxon>Haematococcaceae</taxon>
        <taxon>Haematococcus</taxon>
    </lineage>
</organism>